<dbReference type="OrthoDB" id="67445at2759"/>
<dbReference type="Pfam" id="PF13460">
    <property type="entry name" value="NAD_binding_10"/>
    <property type="match status" value="1"/>
</dbReference>
<protein>
    <submittedName>
        <fullName evidence="2">TIC62 protein</fullName>
    </submittedName>
</protein>
<evidence type="ECO:0000313" key="2">
    <source>
        <dbReference type="EMBL" id="CAE7550244.1"/>
    </source>
</evidence>
<organism evidence="2 3">
    <name type="scientific">Symbiodinium natans</name>
    <dbReference type="NCBI Taxonomy" id="878477"/>
    <lineage>
        <taxon>Eukaryota</taxon>
        <taxon>Sar</taxon>
        <taxon>Alveolata</taxon>
        <taxon>Dinophyceae</taxon>
        <taxon>Suessiales</taxon>
        <taxon>Symbiodiniaceae</taxon>
        <taxon>Symbiodinium</taxon>
    </lineage>
</organism>
<dbReference type="EMBL" id="CAJNDS010002630">
    <property type="protein sequence ID" value="CAE7550244.1"/>
    <property type="molecule type" value="Genomic_DNA"/>
</dbReference>
<reference evidence="2" key="1">
    <citation type="submission" date="2021-02" db="EMBL/GenBank/DDBJ databases">
        <authorList>
            <person name="Dougan E. K."/>
            <person name="Rhodes N."/>
            <person name="Thang M."/>
            <person name="Chan C."/>
        </authorList>
    </citation>
    <scope>NUCLEOTIDE SEQUENCE</scope>
</reference>
<name>A0A812U150_9DINO</name>
<dbReference type="SUPFAM" id="SSF51735">
    <property type="entry name" value="NAD(P)-binding Rossmann-fold domains"/>
    <property type="match status" value="1"/>
</dbReference>
<dbReference type="PANTHER" id="PTHR15020:SF50">
    <property type="entry name" value="UPF0659 PROTEIN YMR090W"/>
    <property type="match status" value="1"/>
</dbReference>
<dbReference type="PANTHER" id="PTHR15020">
    <property type="entry name" value="FLAVIN REDUCTASE-RELATED"/>
    <property type="match status" value="1"/>
</dbReference>
<comment type="caution">
    <text evidence="2">The sequence shown here is derived from an EMBL/GenBank/DDBJ whole genome shotgun (WGS) entry which is preliminary data.</text>
</comment>
<dbReference type="Gene3D" id="3.40.50.720">
    <property type="entry name" value="NAD(P)-binding Rossmann-like Domain"/>
    <property type="match status" value="1"/>
</dbReference>
<dbReference type="InterPro" id="IPR036291">
    <property type="entry name" value="NAD(P)-bd_dom_sf"/>
</dbReference>
<dbReference type="AlphaFoldDB" id="A0A812U150"/>
<proteinExistence type="predicted"/>
<dbReference type="InterPro" id="IPR016040">
    <property type="entry name" value="NAD(P)-bd_dom"/>
</dbReference>
<evidence type="ECO:0000313" key="3">
    <source>
        <dbReference type="Proteomes" id="UP000604046"/>
    </source>
</evidence>
<gene>
    <name evidence="2" type="primary">TIC62</name>
    <name evidence="2" type="ORF">SNAT2548_LOCUS30899</name>
</gene>
<sequence>MMLVPSPAPTYPVAPVRRLHNARPEVCNFQSTWRDAQRSAAQPCLWLLSGSCLLGFARRAVRGGAASNGPKRCGVRTSRVARAAGAVEEGDTIAVVGAGGNVGRLVAQRLCSMNMFQVHGAEVKNSRGLFTPEVLRNRENAKWAEGMSGLTLFEADSRDALALQEPLSTANAVVCTTGVPAFGIAGQWEKGNHPESVDHFGVKNAAHVWSAASGPKRRFVLMSSIGVTRRDGFPYSILNGGGVLDAKARGEAAVRELAKQRGFGVTVVRPGQLFGGPYDNNRYLGTLFQLDKDSSVGAVKLEAGDTAVGDTLRSSLAGVLVRSLFCAEPDMEFAVINEDGEPPSEEAIDDMLRTMSQGPTASEADEQMQKRLGLAGDTLGKAVENVVSGKLFDKS</sequence>
<accession>A0A812U150</accession>
<evidence type="ECO:0000259" key="1">
    <source>
        <dbReference type="Pfam" id="PF13460"/>
    </source>
</evidence>
<feature type="domain" description="NAD(P)-binding" evidence="1">
    <location>
        <begin position="97"/>
        <end position="279"/>
    </location>
</feature>
<dbReference type="Proteomes" id="UP000604046">
    <property type="component" value="Unassembled WGS sequence"/>
</dbReference>
<keyword evidence="3" id="KW-1185">Reference proteome</keyword>